<comment type="caution">
    <text evidence="1">The sequence shown here is derived from an EMBL/GenBank/DDBJ whole genome shotgun (WGS) entry which is preliminary data.</text>
</comment>
<reference evidence="1 2" key="1">
    <citation type="journal article" date="2020" name="Cell">
        <title>Large-Scale Comparative Analyses of Tick Genomes Elucidate Their Genetic Diversity and Vector Capacities.</title>
        <authorList>
            <consortium name="Tick Genome and Microbiome Consortium (TIGMIC)"/>
            <person name="Jia N."/>
            <person name="Wang J."/>
            <person name="Shi W."/>
            <person name="Du L."/>
            <person name="Sun Y."/>
            <person name="Zhan W."/>
            <person name="Jiang J.F."/>
            <person name="Wang Q."/>
            <person name="Zhang B."/>
            <person name="Ji P."/>
            <person name="Bell-Sakyi L."/>
            <person name="Cui X.M."/>
            <person name="Yuan T.T."/>
            <person name="Jiang B.G."/>
            <person name="Yang W.F."/>
            <person name="Lam T.T."/>
            <person name="Chang Q.C."/>
            <person name="Ding S.J."/>
            <person name="Wang X.J."/>
            <person name="Zhu J.G."/>
            <person name="Ruan X.D."/>
            <person name="Zhao L."/>
            <person name="Wei J.T."/>
            <person name="Ye R.Z."/>
            <person name="Que T.C."/>
            <person name="Du C.H."/>
            <person name="Zhou Y.H."/>
            <person name="Cheng J.X."/>
            <person name="Dai P.F."/>
            <person name="Guo W.B."/>
            <person name="Han X.H."/>
            <person name="Huang E.J."/>
            <person name="Li L.F."/>
            <person name="Wei W."/>
            <person name="Gao Y.C."/>
            <person name="Liu J.Z."/>
            <person name="Shao H.Z."/>
            <person name="Wang X."/>
            <person name="Wang C.C."/>
            <person name="Yang T.C."/>
            <person name="Huo Q.B."/>
            <person name="Li W."/>
            <person name="Chen H.Y."/>
            <person name="Chen S.E."/>
            <person name="Zhou L.G."/>
            <person name="Ni X.B."/>
            <person name="Tian J.H."/>
            <person name="Sheng Y."/>
            <person name="Liu T."/>
            <person name="Pan Y.S."/>
            <person name="Xia L.Y."/>
            <person name="Li J."/>
            <person name="Zhao F."/>
            <person name="Cao W.C."/>
        </authorList>
    </citation>
    <scope>NUCLEOTIDE SEQUENCE [LARGE SCALE GENOMIC DNA]</scope>
    <source>
        <strain evidence="1">Iper-2018</strain>
    </source>
</reference>
<evidence type="ECO:0000313" key="2">
    <source>
        <dbReference type="Proteomes" id="UP000805193"/>
    </source>
</evidence>
<sequence>MNGSPSDQSRSEGTRGARARPRWRAVRGISCLGSGRLASGASALLRARLHRRRCLCPVDGSARAGGHRQTGVRVRQAEASAEEPAASVAQPPAGDGAAEEQSSEPPPAFPGRCAERGEGHGAEPWAQQRREPGAGPRRGPPAPLPRGLLERLSAAMSPGLGRVSPGQP</sequence>
<accession>A0AC60PUV0</accession>
<keyword evidence="2" id="KW-1185">Reference proteome</keyword>
<name>A0AC60PUV0_IXOPE</name>
<protein>
    <submittedName>
        <fullName evidence="1">Uncharacterized protein</fullName>
    </submittedName>
</protein>
<evidence type="ECO:0000313" key="1">
    <source>
        <dbReference type="EMBL" id="KAG0424888.1"/>
    </source>
</evidence>
<dbReference type="Proteomes" id="UP000805193">
    <property type="component" value="Unassembled WGS sequence"/>
</dbReference>
<dbReference type="EMBL" id="JABSTQ010009923">
    <property type="protein sequence ID" value="KAG0424888.1"/>
    <property type="molecule type" value="Genomic_DNA"/>
</dbReference>
<proteinExistence type="predicted"/>
<gene>
    <name evidence="1" type="ORF">HPB47_027912</name>
</gene>
<organism evidence="1 2">
    <name type="scientific">Ixodes persulcatus</name>
    <name type="common">Taiga tick</name>
    <dbReference type="NCBI Taxonomy" id="34615"/>
    <lineage>
        <taxon>Eukaryota</taxon>
        <taxon>Metazoa</taxon>
        <taxon>Ecdysozoa</taxon>
        <taxon>Arthropoda</taxon>
        <taxon>Chelicerata</taxon>
        <taxon>Arachnida</taxon>
        <taxon>Acari</taxon>
        <taxon>Parasitiformes</taxon>
        <taxon>Ixodida</taxon>
        <taxon>Ixodoidea</taxon>
        <taxon>Ixodidae</taxon>
        <taxon>Ixodinae</taxon>
        <taxon>Ixodes</taxon>
    </lineage>
</organism>